<evidence type="ECO:0000313" key="3">
    <source>
        <dbReference type="Proteomes" id="UP001595884"/>
    </source>
</evidence>
<reference evidence="3" key="1">
    <citation type="journal article" date="2019" name="Int. J. Syst. Evol. Microbiol.">
        <title>The Global Catalogue of Microorganisms (GCM) 10K type strain sequencing project: providing services to taxonomists for standard genome sequencing and annotation.</title>
        <authorList>
            <consortium name="The Broad Institute Genomics Platform"/>
            <consortium name="The Broad Institute Genome Sequencing Center for Infectious Disease"/>
            <person name="Wu L."/>
            <person name="Ma J."/>
        </authorList>
    </citation>
    <scope>NUCLEOTIDE SEQUENCE [LARGE SCALE GENOMIC DNA]</scope>
    <source>
        <strain evidence="3">CGMCC 1.12849</strain>
    </source>
</reference>
<organism evidence="2 3">
    <name type="scientific">Glutamicibacter bergerei</name>
    <dbReference type="NCBI Taxonomy" id="256702"/>
    <lineage>
        <taxon>Bacteria</taxon>
        <taxon>Bacillati</taxon>
        <taxon>Actinomycetota</taxon>
        <taxon>Actinomycetes</taxon>
        <taxon>Micrococcales</taxon>
        <taxon>Micrococcaceae</taxon>
        <taxon>Glutamicibacter</taxon>
    </lineage>
</organism>
<feature type="region of interest" description="Disordered" evidence="1">
    <location>
        <begin position="302"/>
        <end position="322"/>
    </location>
</feature>
<name>A0ABV9MJT2_9MICC</name>
<accession>A0ABV9MJT2</accession>
<evidence type="ECO:0008006" key="4">
    <source>
        <dbReference type="Google" id="ProtNLM"/>
    </source>
</evidence>
<proteinExistence type="predicted"/>
<evidence type="ECO:0000256" key="1">
    <source>
        <dbReference type="SAM" id="MobiDB-lite"/>
    </source>
</evidence>
<comment type="caution">
    <text evidence="2">The sequence shown here is derived from an EMBL/GenBank/DDBJ whole genome shotgun (WGS) entry which is preliminary data.</text>
</comment>
<dbReference type="RefSeq" id="WP_346058963.1">
    <property type="nucleotide sequence ID" value="NZ_BAAAVQ010000021.1"/>
</dbReference>
<protein>
    <recommendedName>
        <fullName evidence="4">Asparagine synthetase domain-containing protein</fullName>
    </recommendedName>
</protein>
<sequence>MSSSVGFLAYVLHQKEPADALSVRKNHAEKHLTRINKAELVRTEVGDGGSGFVGWSARESKINWQHFIRRENSGIAWIHIPSVAGGPESGIDEWDLAQNVLDSRVKVGDIGAPFSAVRWQHGQLEIVNDMLGLVRLFHFKFKNGDVWTTRPGLAHVFMGENPTKNRLAWSGMATLGWASSGMTQLGNGKQVSGGTRIRGGFQGGQRTLEIENNFGDWLEAARVAKEPTPETNVRDMELYMSTAKRWPRQALSDLSGGKDSRVVAAIGIRSDAIKTVRTIRTDHGEVETAQRLMSLIDTEVQHRIDDRKDPSRPGGSFSERVGSQHDAWEGRFLATTAYNAPEFAGFDERPAPTFNGLGGEVMAGGQLLGAWHDRLINAPAGAATGKLSTMVNVALGATPETKETVLSEIHKYIAKAESFGLTGAAGVMDLFYHLDKMPNWSITYATPSTLTPLFAPSLLTYAAQRIGRPIENGEAHRRLLREAIPQWASVPFYKPTAKKRAVPFIWQNGDWEDIRDFVKDRLDQTLSFDPSATTDILAKIEAGEGIKRDEIFIQRFIWESTFDSYLEKVAREAKATAKEISMVLTQKRNAVNGAE</sequence>
<dbReference type="EMBL" id="JBHSHE010000024">
    <property type="protein sequence ID" value="MFC4715799.1"/>
    <property type="molecule type" value="Genomic_DNA"/>
</dbReference>
<gene>
    <name evidence="2" type="ORF">ACFO7V_06560</name>
</gene>
<feature type="compositionally biased region" description="Basic and acidic residues" evidence="1">
    <location>
        <begin position="302"/>
        <end position="311"/>
    </location>
</feature>
<evidence type="ECO:0000313" key="2">
    <source>
        <dbReference type="EMBL" id="MFC4715799.1"/>
    </source>
</evidence>
<keyword evidence="3" id="KW-1185">Reference proteome</keyword>
<dbReference type="Proteomes" id="UP001595884">
    <property type="component" value="Unassembled WGS sequence"/>
</dbReference>